<sequence>MPTQVLVLSGRSGSNSIINGGYKRLKEHYYDAAAFKYAAMSLFIYKGKKGWQVSNAIGSRSMYAYNEDTSVDSPEKCQKPWLVWDGGDYKSDPNVKISVIEIELAPESAPERVVLDGRVGPNSIINGGYIKMETRLSHDRPVYFYEEANLYLYFRGSDWCIGSQVGTDSRLAFCTDYDAGSPDQIDGVWKVFEAGDWKQDEKIQCEKFDMPGEGDAAAGEGEGEGGLKEEEKFTDSEFPPNAASLADPELESEVEWVRGSELAHSSKCVDKLFDGIEPDDLVQGSLGDCWLIAAISAVAEFRGAIRKLFVTQKFSEEGKYELKLFDASSEKWETIVVDDFIPCKKRKWWSKKGVPMYARPAGNELWCLILEKAFAKFFKGYGKLKGGYSPYAFQCLSGQLVQHIWKKRSAEQEKGADGKEGVACWRRFEVHLPFIKENPRFCQRLLSAETAETVSGGGKREEMLRQLHEVLLSSDKQSFVMSAFILSDRIEGVRQDGLVEMHAYTILRVYSGGSLRLVQLRNPWGRGATREWQGLFSDKSPEWDKHEGLWEKLKDAPKGSQKAKDGKFWMTIDDFERIFDNIQISPMNMKSGQSVVKPGGTKGSGCCVVQ</sequence>
<dbReference type="InterPro" id="IPR038765">
    <property type="entry name" value="Papain-like_cys_pep_sf"/>
</dbReference>
<evidence type="ECO:0000313" key="9">
    <source>
        <dbReference type="EMBL" id="CEM28046.1"/>
    </source>
</evidence>
<dbReference type="VEuPathDB" id="CryptoDB:Cvel_21590"/>
<evidence type="ECO:0000259" key="8">
    <source>
        <dbReference type="PROSITE" id="PS50203"/>
    </source>
</evidence>
<dbReference type="InterPro" id="IPR001300">
    <property type="entry name" value="Peptidase_C2_calpain_cat"/>
</dbReference>
<name>A0A0G4GFI5_9ALVE</name>
<dbReference type="EMBL" id="CDMZ01001146">
    <property type="protein sequence ID" value="CEM28046.1"/>
    <property type="molecule type" value="Genomic_DNA"/>
</dbReference>
<dbReference type="InterPro" id="IPR000169">
    <property type="entry name" value="Pept_cys_AS"/>
</dbReference>
<feature type="region of interest" description="Disordered" evidence="7">
    <location>
        <begin position="591"/>
        <end position="610"/>
    </location>
</feature>
<organism evidence="9">
    <name type="scientific">Chromera velia CCMP2878</name>
    <dbReference type="NCBI Taxonomy" id="1169474"/>
    <lineage>
        <taxon>Eukaryota</taxon>
        <taxon>Sar</taxon>
        <taxon>Alveolata</taxon>
        <taxon>Colpodellida</taxon>
        <taxon>Chromeraceae</taxon>
        <taxon>Chromera</taxon>
    </lineage>
</organism>
<evidence type="ECO:0000256" key="7">
    <source>
        <dbReference type="SAM" id="MobiDB-lite"/>
    </source>
</evidence>
<evidence type="ECO:0000256" key="3">
    <source>
        <dbReference type="ARBA" id="ARBA00022801"/>
    </source>
</evidence>
<evidence type="ECO:0000256" key="2">
    <source>
        <dbReference type="ARBA" id="ARBA00022670"/>
    </source>
</evidence>
<comment type="similarity">
    <text evidence="1">Belongs to the peptidase C2 family.</text>
</comment>
<accession>A0A0G4GFI5</accession>
<keyword evidence="4 6" id="KW-0788">Thiol protease</keyword>
<dbReference type="PANTHER" id="PTHR10183:SF379">
    <property type="entry name" value="CALPAIN-5"/>
    <property type="match status" value="1"/>
</dbReference>
<evidence type="ECO:0000256" key="1">
    <source>
        <dbReference type="ARBA" id="ARBA00007623"/>
    </source>
</evidence>
<feature type="active site" evidence="5 6">
    <location>
        <position position="502"/>
    </location>
</feature>
<dbReference type="Pfam" id="PF00648">
    <property type="entry name" value="Peptidase_C2"/>
    <property type="match status" value="1"/>
</dbReference>
<dbReference type="PhylomeDB" id="A0A0G4GFI5"/>
<reference evidence="9" key="1">
    <citation type="submission" date="2014-11" db="EMBL/GenBank/DDBJ databases">
        <authorList>
            <person name="Otto D Thomas"/>
            <person name="Naeem Raeece"/>
        </authorList>
    </citation>
    <scope>NUCLEOTIDE SEQUENCE</scope>
</reference>
<keyword evidence="3 6" id="KW-0378">Hydrolase</keyword>
<dbReference type="SUPFAM" id="SSF54001">
    <property type="entry name" value="Cysteine proteinases"/>
    <property type="match status" value="1"/>
</dbReference>
<dbReference type="AlphaFoldDB" id="A0A0G4GFI5"/>
<evidence type="ECO:0000256" key="5">
    <source>
        <dbReference type="PIRSR" id="PIRSR622684-1"/>
    </source>
</evidence>
<keyword evidence="2 6" id="KW-0645">Protease</keyword>
<protein>
    <recommendedName>
        <fullName evidence="8">Calpain catalytic domain-containing protein</fullName>
    </recommendedName>
</protein>
<evidence type="ECO:0000256" key="6">
    <source>
        <dbReference type="PROSITE-ProRule" id="PRU00239"/>
    </source>
</evidence>
<feature type="region of interest" description="Disordered" evidence="7">
    <location>
        <begin position="211"/>
        <end position="241"/>
    </location>
</feature>
<gene>
    <name evidence="9" type="ORF">Cvel_21590</name>
</gene>
<dbReference type="GO" id="GO:0006508">
    <property type="term" value="P:proteolysis"/>
    <property type="evidence" value="ECO:0007669"/>
    <property type="project" value="UniProtKB-KW"/>
</dbReference>
<dbReference type="SMART" id="SM00230">
    <property type="entry name" value="CysPc"/>
    <property type="match status" value="1"/>
</dbReference>
<feature type="domain" description="Calpain catalytic" evidence="8">
    <location>
        <begin position="232"/>
        <end position="588"/>
    </location>
</feature>
<dbReference type="InterPro" id="IPR022684">
    <property type="entry name" value="Calpain_cysteine_protease"/>
</dbReference>
<feature type="active site" evidence="5 6">
    <location>
        <position position="522"/>
    </location>
</feature>
<dbReference type="Gene3D" id="3.90.70.10">
    <property type="entry name" value="Cysteine proteinases"/>
    <property type="match status" value="1"/>
</dbReference>
<dbReference type="PROSITE" id="PS50203">
    <property type="entry name" value="CALPAIN_CAT"/>
    <property type="match status" value="1"/>
</dbReference>
<feature type="compositionally biased region" description="Basic and acidic residues" evidence="7">
    <location>
        <begin position="225"/>
        <end position="235"/>
    </location>
</feature>
<evidence type="ECO:0000256" key="4">
    <source>
        <dbReference type="ARBA" id="ARBA00022807"/>
    </source>
</evidence>
<dbReference type="PROSITE" id="PS00139">
    <property type="entry name" value="THIOL_PROTEASE_CYS"/>
    <property type="match status" value="1"/>
</dbReference>
<dbReference type="PANTHER" id="PTHR10183">
    <property type="entry name" value="CALPAIN"/>
    <property type="match status" value="1"/>
</dbReference>
<feature type="active site" evidence="5 6">
    <location>
        <position position="289"/>
    </location>
</feature>
<proteinExistence type="inferred from homology"/>
<dbReference type="PRINTS" id="PR00704">
    <property type="entry name" value="CALPAIN"/>
</dbReference>
<dbReference type="GO" id="GO:0004198">
    <property type="term" value="F:calcium-dependent cysteine-type endopeptidase activity"/>
    <property type="evidence" value="ECO:0007669"/>
    <property type="project" value="InterPro"/>
</dbReference>